<sequence length="407" mass="46515">MSAVLRGGLASVCQHWASIIYGDSALWSMMSISLRVSPEAHGFPEKQFQAEQFFDSLFTIIGPTLPRWKSFVFSCRHPTIFEHVNCATLLSIRLKSISLLYWSIPDRHSPEARQALRPYVPCKWFGSLTSLLSALEFNGVPLMWDTPALFDILVTVVFHDMPSMIALNWKVFSTLFDSAHNLKILRIGNIRLNKAPIPPIPLLSRSLEELDVTFLSSANTSSLFQHMHLPNVKLFVVRAVHGIDFQHTLECIQLLSRVTQFTLYGWFGGANKLWPLFDRLAAVEMVDFTHAGVDAFGSFYTWTLRRSHALNPFRSALVSELSVGHVRTCNLRGYCHFRVRIDPSPRPLSSVQLEEPLFFHKASISSDKDVKWFHNHVPIVQTTHFYQENSAHHRLPTFTSHPLHRHF</sequence>
<dbReference type="EMBL" id="JARKIE010000001">
    <property type="protein sequence ID" value="KAJ7710896.1"/>
    <property type="molecule type" value="Genomic_DNA"/>
</dbReference>
<name>A0AAD7H3F8_MYCRO</name>
<organism evidence="1 2">
    <name type="scientific">Mycena rosella</name>
    <name type="common">Pink bonnet</name>
    <name type="synonym">Agaricus rosellus</name>
    <dbReference type="NCBI Taxonomy" id="1033263"/>
    <lineage>
        <taxon>Eukaryota</taxon>
        <taxon>Fungi</taxon>
        <taxon>Dikarya</taxon>
        <taxon>Basidiomycota</taxon>
        <taxon>Agaricomycotina</taxon>
        <taxon>Agaricomycetes</taxon>
        <taxon>Agaricomycetidae</taxon>
        <taxon>Agaricales</taxon>
        <taxon>Marasmiineae</taxon>
        <taxon>Mycenaceae</taxon>
        <taxon>Mycena</taxon>
    </lineage>
</organism>
<evidence type="ECO:0000313" key="2">
    <source>
        <dbReference type="Proteomes" id="UP001221757"/>
    </source>
</evidence>
<dbReference type="AlphaFoldDB" id="A0AAD7H3F8"/>
<protein>
    <submittedName>
        <fullName evidence="1">Uncharacterized protein</fullName>
    </submittedName>
</protein>
<reference evidence="1" key="1">
    <citation type="submission" date="2023-03" db="EMBL/GenBank/DDBJ databases">
        <title>Massive genome expansion in bonnet fungi (Mycena s.s.) driven by repeated elements and novel gene families across ecological guilds.</title>
        <authorList>
            <consortium name="Lawrence Berkeley National Laboratory"/>
            <person name="Harder C.B."/>
            <person name="Miyauchi S."/>
            <person name="Viragh M."/>
            <person name="Kuo A."/>
            <person name="Thoen E."/>
            <person name="Andreopoulos B."/>
            <person name="Lu D."/>
            <person name="Skrede I."/>
            <person name="Drula E."/>
            <person name="Henrissat B."/>
            <person name="Morin E."/>
            <person name="Kohler A."/>
            <person name="Barry K."/>
            <person name="LaButti K."/>
            <person name="Morin E."/>
            <person name="Salamov A."/>
            <person name="Lipzen A."/>
            <person name="Mereny Z."/>
            <person name="Hegedus B."/>
            <person name="Baldrian P."/>
            <person name="Stursova M."/>
            <person name="Weitz H."/>
            <person name="Taylor A."/>
            <person name="Grigoriev I.V."/>
            <person name="Nagy L.G."/>
            <person name="Martin F."/>
            <person name="Kauserud H."/>
        </authorList>
    </citation>
    <scope>NUCLEOTIDE SEQUENCE</scope>
    <source>
        <strain evidence="1">CBHHK067</strain>
    </source>
</reference>
<gene>
    <name evidence="1" type="ORF">B0H17DRAFT_1123980</name>
</gene>
<dbReference type="Proteomes" id="UP001221757">
    <property type="component" value="Unassembled WGS sequence"/>
</dbReference>
<accession>A0AAD7H3F8</accession>
<proteinExistence type="predicted"/>
<evidence type="ECO:0000313" key="1">
    <source>
        <dbReference type="EMBL" id="KAJ7710896.1"/>
    </source>
</evidence>
<keyword evidence="2" id="KW-1185">Reference proteome</keyword>
<comment type="caution">
    <text evidence="1">The sequence shown here is derived from an EMBL/GenBank/DDBJ whole genome shotgun (WGS) entry which is preliminary data.</text>
</comment>